<evidence type="ECO:0000256" key="8">
    <source>
        <dbReference type="ARBA" id="ARBA00023136"/>
    </source>
</evidence>
<dbReference type="AlphaFoldDB" id="A0AAU8GCL0"/>
<evidence type="ECO:0000256" key="9">
    <source>
        <dbReference type="ARBA" id="ARBA00029374"/>
    </source>
</evidence>
<dbReference type="EMBL" id="CP159307">
    <property type="protein sequence ID" value="XCH33809.1"/>
    <property type="molecule type" value="Genomic_DNA"/>
</dbReference>
<evidence type="ECO:0000256" key="3">
    <source>
        <dbReference type="ARBA" id="ARBA00022485"/>
    </source>
</evidence>
<dbReference type="RefSeq" id="WP_353715017.1">
    <property type="nucleotide sequence ID" value="NZ_CP159307.1"/>
</dbReference>
<dbReference type="PROSITE" id="PS00198">
    <property type="entry name" value="4FE4S_FER_1"/>
    <property type="match status" value="1"/>
</dbReference>
<reference evidence="11" key="1">
    <citation type="submission" date="2024-06" db="EMBL/GenBank/DDBJ databases">
        <title>A Novel Isolate, Dehalogenimonas sp. Strain 4OHTPN, Dechlorinates Aromatic 4 Hydroxy chlorothalonil by a Novel Reductive Dehalogenase.</title>
        <authorList>
            <person name="Liu G."/>
        </authorList>
    </citation>
    <scope>NUCLEOTIDE SEQUENCE</scope>
    <source>
        <strain evidence="11">4OHTPN</strain>
    </source>
</reference>
<dbReference type="SUPFAM" id="SSF54862">
    <property type="entry name" value="4Fe-4S ferredoxins"/>
    <property type="match status" value="1"/>
</dbReference>
<dbReference type="GO" id="GO:0046872">
    <property type="term" value="F:metal ion binding"/>
    <property type="evidence" value="ECO:0007669"/>
    <property type="project" value="UniProtKB-KW"/>
</dbReference>
<comment type="subcellular location">
    <subcellularLocation>
        <location evidence="1">Cell membrane</location>
    </subcellularLocation>
</comment>
<dbReference type="InterPro" id="IPR006311">
    <property type="entry name" value="TAT_signal"/>
</dbReference>
<keyword evidence="3" id="KW-0004">4Fe-4S</keyword>
<dbReference type="InterPro" id="IPR028894">
    <property type="entry name" value="RDH_dom"/>
</dbReference>
<dbReference type="PROSITE" id="PS51379">
    <property type="entry name" value="4FE4S_FER_2"/>
    <property type="match status" value="1"/>
</dbReference>
<protein>
    <submittedName>
        <fullName evidence="11">Reductive dehalogenase</fullName>
    </submittedName>
</protein>
<evidence type="ECO:0000313" key="11">
    <source>
        <dbReference type="EMBL" id="XCH33809.1"/>
    </source>
</evidence>
<keyword evidence="8" id="KW-0472">Membrane</keyword>
<keyword evidence="2" id="KW-1003">Cell membrane</keyword>
<keyword evidence="6" id="KW-0408">Iron</keyword>
<feature type="domain" description="4Fe-4S ferredoxin-type" evidence="10">
    <location>
        <begin position="331"/>
        <end position="363"/>
    </location>
</feature>
<keyword evidence="4" id="KW-0479">Metal-binding</keyword>
<dbReference type="InterPro" id="IPR012832">
    <property type="entry name" value="RDH"/>
</dbReference>
<evidence type="ECO:0000256" key="2">
    <source>
        <dbReference type="ARBA" id="ARBA00022475"/>
    </source>
</evidence>
<evidence type="ECO:0000256" key="6">
    <source>
        <dbReference type="ARBA" id="ARBA00023004"/>
    </source>
</evidence>
<evidence type="ECO:0000256" key="1">
    <source>
        <dbReference type="ARBA" id="ARBA00004236"/>
    </source>
</evidence>
<accession>A0AAU8GCL0</accession>
<comment type="cofactor">
    <cofactor evidence="9">
        <name>corrinoid</name>
        <dbReference type="ChEBI" id="CHEBI:33913"/>
    </cofactor>
</comment>
<dbReference type="Pfam" id="PF13486">
    <property type="entry name" value="Dehalogenase"/>
    <property type="match status" value="1"/>
</dbReference>
<dbReference type="PROSITE" id="PS51318">
    <property type="entry name" value="TAT"/>
    <property type="match status" value="1"/>
</dbReference>
<sequence length="495" mass="53293">MGKTKSTRKSKTTKGEKMSRLFHSTVSRRDFMKSLGLAGTGIGVAALTAPTFHDLDELVSTDMANPKKPWFIKERELENPTMEVDWAQIKRFTSTHSALSNNTLYDVNYTNVLAGAIENRKKWMLDNSPGCTLKDNALNSSVGLPEGSTTPWVPSVKTPEILGVPRYEGTPEENARMMRSALRFFGAALVGYVPLTANTKNLIYSNGYTFEDTPNGYLDTKKGKVIPNSGMTVIPISSLTPVTSLMTAPSILGHAGNNLQNRLRDQAVSSGSRFLAALGYDGLCSGIGPAPAFSSLAGGGEIARTGGGLISASYGIGLGTSMLTTNFPLEPTRPIDAGIAKFCCSCANCADVCPSSSIPTDPEPTWELPEYVYSKIPGNSAQFSIPGKKAFWFNASTCTSYSMSISRCLACVSSCVFTKMNGSNIHEIIKTIIANTPAFDRFFASMDQIFGYGNQEFKAGVGPPTGTFNTAGSDWWTWELAPNGAEERFFSKIAQ</sequence>
<gene>
    <name evidence="11" type="ORF">ABV300_02740</name>
</gene>
<keyword evidence="5" id="KW-0732">Signal</keyword>
<dbReference type="GO" id="GO:0051539">
    <property type="term" value="F:4 iron, 4 sulfur cluster binding"/>
    <property type="evidence" value="ECO:0007669"/>
    <property type="project" value="UniProtKB-KW"/>
</dbReference>
<dbReference type="InterPro" id="IPR017900">
    <property type="entry name" value="4Fe4S_Fe_S_CS"/>
</dbReference>
<name>A0AAU8GCL0_9CHLR</name>
<keyword evidence="7" id="KW-0411">Iron-sulfur</keyword>
<dbReference type="InterPro" id="IPR017896">
    <property type="entry name" value="4Fe4S_Fe-S-bd"/>
</dbReference>
<organism evidence="11">
    <name type="scientific">Dehalogenimonas sp. 4OHTPN</name>
    <dbReference type="NCBI Taxonomy" id="3166643"/>
    <lineage>
        <taxon>Bacteria</taxon>
        <taxon>Bacillati</taxon>
        <taxon>Chloroflexota</taxon>
        <taxon>Dehalococcoidia</taxon>
        <taxon>Dehalococcoidales</taxon>
        <taxon>Dehalococcoidaceae</taxon>
        <taxon>Dehalogenimonas</taxon>
    </lineage>
</organism>
<dbReference type="GO" id="GO:0005886">
    <property type="term" value="C:plasma membrane"/>
    <property type="evidence" value="ECO:0007669"/>
    <property type="project" value="UniProtKB-SubCell"/>
</dbReference>
<proteinExistence type="predicted"/>
<dbReference type="NCBIfam" id="TIGR02486">
    <property type="entry name" value="RDH"/>
    <property type="match status" value="1"/>
</dbReference>
<evidence type="ECO:0000256" key="4">
    <source>
        <dbReference type="ARBA" id="ARBA00022723"/>
    </source>
</evidence>
<evidence type="ECO:0000256" key="7">
    <source>
        <dbReference type="ARBA" id="ARBA00023014"/>
    </source>
</evidence>
<evidence type="ECO:0000256" key="5">
    <source>
        <dbReference type="ARBA" id="ARBA00022729"/>
    </source>
</evidence>
<evidence type="ECO:0000259" key="10">
    <source>
        <dbReference type="PROSITE" id="PS51379"/>
    </source>
</evidence>